<accession>A0AAW6JXC9</accession>
<reference evidence="2" key="1">
    <citation type="submission" date="2022-12" db="EMBL/GenBank/DDBJ databases">
        <title>Genome of R. gnavus strain RSHDN_120.</title>
        <authorList>
            <person name="Abdugheni R."/>
        </authorList>
    </citation>
    <scope>NUCLEOTIDE SEQUENCE</scope>
    <source>
        <strain evidence="2">RSHDN_120</strain>
    </source>
</reference>
<name>A0AAW6JXC9_MEDGN</name>
<keyword evidence="1" id="KW-0472">Membrane</keyword>
<evidence type="ECO:0000313" key="2">
    <source>
        <dbReference type="EMBL" id="MDE1202656.1"/>
    </source>
</evidence>
<keyword evidence="1" id="KW-1133">Transmembrane helix</keyword>
<proteinExistence type="predicted"/>
<comment type="caution">
    <text evidence="2">The sequence shown here is derived from an EMBL/GenBank/DDBJ whole genome shotgun (WGS) entry which is preliminary data.</text>
</comment>
<dbReference type="AlphaFoldDB" id="A0AAW6JXC9"/>
<keyword evidence="1" id="KW-0812">Transmembrane</keyword>
<evidence type="ECO:0000256" key="1">
    <source>
        <dbReference type="SAM" id="Phobius"/>
    </source>
</evidence>
<dbReference type="Proteomes" id="UP001149331">
    <property type="component" value="Unassembled WGS sequence"/>
</dbReference>
<protein>
    <submittedName>
        <fullName evidence="2">Uncharacterized protein</fullName>
    </submittedName>
</protein>
<sequence>MIIIISILLYCTMGIGTVCAMKGKICQDARLEKKDYIAAILFPVLLYVIGIDWIARKIVR</sequence>
<gene>
    <name evidence="2" type="ORF">O4N78_03545</name>
</gene>
<evidence type="ECO:0000313" key="3">
    <source>
        <dbReference type="Proteomes" id="UP001149331"/>
    </source>
</evidence>
<dbReference type="EMBL" id="JAPZEG010000002">
    <property type="protein sequence ID" value="MDE1202656.1"/>
    <property type="molecule type" value="Genomic_DNA"/>
</dbReference>
<organism evidence="2 3">
    <name type="scientific">Mediterraneibacter gnavus</name>
    <name type="common">Ruminococcus gnavus</name>
    <dbReference type="NCBI Taxonomy" id="33038"/>
    <lineage>
        <taxon>Bacteria</taxon>
        <taxon>Bacillati</taxon>
        <taxon>Bacillota</taxon>
        <taxon>Clostridia</taxon>
        <taxon>Lachnospirales</taxon>
        <taxon>Lachnospiraceae</taxon>
        <taxon>Mediterraneibacter</taxon>
    </lineage>
</organism>
<feature type="transmembrane region" description="Helical" evidence="1">
    <location>
        <begin position="36"/>
        <end position="55"/>
    </location>
</feature>
<dbReference type="RefSeq" id="WP_272583393.1">
    <property type="nucleotide sequence ID" value="NZ_JAPZEG010000002.1"/>
</dbReference>